<reference evidence="2" key="1">
    <citation type="submission" date="2008-04" db="EMBL/GenBank/DDBJ databases">
        <title>Draft genome sequence of Providencia stuartii (ATCC 25827).</title>
        <authorList>
            <person name="Sudarsanam P."/>
            <person name="Ley R."/>
            <person name="Guruge J."/>
            <person name="Turnbaugh P.J."/>
            <person name="Mahowald M."/>
            <person name="Liep D."/>
            <person name="Gordon J."/>
        </authorList>
    </citation>
    <scope>NUCLEOTIDE SEQUENCE [LARGE SCALE GENOMIC DNA]</scope>
    <source>
        <strain evidence="2">ATCC 25827</strain>
    </source>
</reference>
<organism evidence="1 2">
    <name type="scientific">Providencia stuartii ATCC 25827</name>
    <dbReference type="NCBI Taxonomy" id="471874"/>
    <lineage>
        <taxon>Bacteria</taxon>
        <taxon>Pseudomonadati</taxon>
        <taxon>Pseudomonadota</taxon>
        <taxon>Gammaproteobacteria</taxon>
        <taxon>Enterobacterales</taxon>
        <taxon>Morganellaceae</taxon>
        <taxon>Providencia</taxon>
    </lineage>
</organism>
<evidence type="ECO:0000313" key="1">
    <source>
        <dbReference type="EMBL" id="EDU57243.1"/>
    </source>
</evidence>
<protein>
    <submittedName>
        <fullName evidence="1">Uncharacterized protein</fullName>
    </submittedName>
</protein>
<proteinExistence type="predicted"/>
<dbReference type="Proteomes" id="UP000004506">
    <property type="component" value="Unassembled WGS sequence"/>
</dbReference>
<reference evidence="2" key="2">
    <citation type="submission" date="2008-04" db="EMBL/GenBank/DDBJ databases">
        <title>Draft genome sequence of Providencia stuartii(ATCC 25827).</title>
        <authorList>
            <person name="Sudarsanam P."/>
            <person name="Ley R."/>
            <person name="Guruge J."/>
            <person name="Turnbaugh P.J."/>
            <person name="Mahowald M."/>
            <person name="Liep D."/>
            <person name="Gordon J."/>
        </authorList>
    </citation>
    <scope>NUCLEOTIDE SEQUENCE [LARGE SCALE GENOMIC DNA]</scope>
    <source>
        <strain evidence="2">ATCC 25827</strain>
    </source>
</reference>
<reference evidence="1 2" key="3">
    <citation type="submission" date="2008-05" db="EMBL/GenBank/DDBJ databases">
        <authorList>
            <person name="Fulton L."/>
            <person name="Clifton S."/>
            <person name="Fulton B."/>
            <person name="Xu J."/>
            <person name="Minx P."/>
            <person name="Pepin K.H."/>
            <person name="Johnson M."/>
            <person name="Thiruvilangam P."/>
            <person name="Bhonagiri V."/>
            <person name="Nash W.E."/>
            <person name="Mardis E.R."/>
            <person name="Wilson R.K."/>
        </authorList>
    </citation>
    <scope>NUCLEOTIDE SEQUENCE [LARGE SCALE GENOMIC DNA]</scope>
    <source>
        <strain evidence="1 2">ATCC 25827</strain>
    </source>
</reference>
<comment type="caution">
    <text evidence="1">The sequence shown here is derived from an EMBL/GenBank/DDBJ whole genome shotgun (WGS) entry which is preliminary data.</text>
</comment>
<sequence>MAFLRLEKIKFNLLLCGSGLTVRGRCEHHTPLQFYCFWQIQSPVLLVLFT</sequence>
<name>A0AA87CS57_PROST</name>
<dbReference type="AlphaFoldDB" id="A0AA87CS57"/>
<gene>
    <name evidence="1" type="ORF">PROSTU_04484</name>
</gene>
<dbReference type="EMBL" id="ABJD02000118">
    <property type="protein sequence ID" value="EDU57243.1"/>
    <property type="molecule type" value="Genomic_DNA"/>
</dbReference>
<evidence type="ECO:0000313" key="2">
    <source>
        <dbReference type="Proteomes" id="UP000004506"/>
    </source>
</evidence>
<accession>A0AA87CS57</accession>